<dbReference type="EMBL" id="JGYX01000002">
    <property type="protein sequence ID" value="KFI61127.1"/>
    <property type="molecule type" value="Genomic_DNA"/>
</dbReference>
<feature type="transmembrane region" description="Helical" evidence="7">
    <location>
        <begin position="313"/>
        <end position="343"/>
    </location>
</feature>
<dbReference type="AlphaFoldDB" id="A0A087AQS7"/>
<dbReference type="InterPro" id="IPR050250">
    <property type="entry name" value="Macrolide_Exporter_MacB"/>
</dbReference>
<evidence type="ECO:0000313" key="10">
    <source>
        <dbReference type="EMBL" id="KFI61127.1"/>
    </source>
</evidence>
<keyword evidence="2" id="KW-1003">Cell membrane</keyword>
<feature type="domain" description="ABC3 transporter permease C-terminal" evidence="8">
    <location>
        <begin position="271"/>
        <end position="390"/>
    </location>
</feature>
<name>A0A087AQS7_9BIFI</name>
<dbReference type="InterPro" id="IPR003838">
    <property type="entry name" value="ABC3_permease_C"/>
</dbReference>
<sequence>MWSITLKLMRKNARMLIPAGIAILIGTMFIASTLLFGNTLDYSLRRQISASYGDANYAVVASDDDAPMYGITVGDLNLDQVRRVEGVAGVRAEVTLNIEVTAGDRHSSGIVIANATPSTLMPVDLAEGEWPSGDGQIVLPRDMAARLDVGIGDTVGAAYSDGTPVELTVSGLSLNPGGAYAYYGGAAVVSEGAIGRLMDSVAVDPGYASLNCTILYLDIQPPAGTDAEQVIKQVNALLPAHFAALDRGASEDQVLERLGGGQTSMMTTFMMVFGVLAMFVAALVIANTFQVLVAQRRRTLALLRTIGAKKGQLYRSVVAEALLLGLISSLVAVGLSIGLMQLLHVAGVEFSGISFVTVLTPQVFLVPIAFGVVVTILASLGSARTATTVTPLEALQPLEVSAARKSGAARLVVSLLMMLFGAAVTAFTVVDTWRQAHGESALSNEQFSLVLLMAMGGVMIFFLGLLLCANRWVPLLLKGVGALVAHIGPASTIATANIQKNPRRVAATSTALLIGVALVSTLGTGAASARQTLASELDARYSVDIQVSGEDVDQTVLDDIRKVAGIQDAELIGSSNAVWHTDDYDSNLQVYTLTAQQGRAVMNGDAIDGLRDGVLLVPDALAGDSDDYPVRDGSVLDLELNATYNDDGDIVDGIAFKPTVEAAPFRGVNTPYGIYGLMQPDTLDRLGAKPDGYEVWAKTDGTVTPADVIDDIQQAVSSIPGITVGGSIAERVSWDGMVNMLLMVLVALLAVAVIIALIGVANTLSLSVIERTRESATLRAIGMTRGQLRRSLAIEALLISLVSGVVGIVVGTVFGWIGSYIVFSMSFGSVVFPIDWATSGAILAIAAVAALLASVFPARRAVRTPPVEALSEA</sequence>
<dbReference type="Pfam" id="PF02687">
    <property type="entry name" value="FtsX"/>
    <property type="match status" value="2"/>
</dbReference>
<dbReference type="GO" id="GO:0022857">
    <property type="term" value="F:transmembrane transporter activity"/>
    <property type="evidence" value="ECO:0007669"/>
    <property type="project" value="TreeGrafter"/>
</dbReference>
<dbReference type="Pfam" id="PF12704">
    <property type="entry name" value="MacB_PCD"/>
    <property type="match status" value="1"/>
</dbReference>
<evidence type="ECO:0000256" key="4">
    <source>
        <dbReference type="ARBA" id="ARBA00022989"/>
    </source>
</evidence>
<feature type="domain" description="ABC3 transporter permease C-terminal" evidence="8">
    <location>
        <begin position="747"/>
        <end position="866"/>
    </location>
</feature>
<evidence type="ECO:0000313" key="11">
    <source>
        <dbReference type="Proteomes" id="UP000029046"/>
    </source>
</evidence>
<keyword evidence="11" id="KW-1185">Reference proteome</keyword>
<evidence type="ECO:0000256" key="3">
    <source>
        <dbReference type="ARBA" id="ARBA00022692"/>
    </source>
</evidence>
<feature type="domain" description="MacB-like periplasmic core" evidence="9">
    <location>
        <begin position="21"/>
        <end position="236"/>
    </location>
</feature>
<feature type="transmembrane region" description="Helical" evidence="7">
    <location>
        <begin position="837"/>
        <end position="856"/>
    </location>
</feature>
<dbReference type="Proteomes" id="UP000029046">
    <property type="component" value="Unassembled WGS sequence"/>
</dbReference>
<dbReference type="InterPro" id="IPR025857">
    <property type="entry name" value="MacB_PCD"/>
</dbReference>
<comment type="subcellular location">
    <subcellularLocation>
        <location evidence="1">Cell membrane</location>
        <topology evidence="1">Multi-pass membrane protein</topology>
    </subcellularLocation>
</comment>
<dbReference type="PANTHER" id="PTHR30572">
    <property type="entry name" value="MEMBRANE COMPONENT OF TRANSPORTER-RELATED"/>
    <property type="match status" value="1"/>
</dbReference>
<dbReference type="GO" id="GO:0005886">
    <property type="term" value="C:plasma membrane"/>
    <property type="evidence" value="ECO:0007669"/>
    <property type="project" value="UniProtKB-SubCell"/>
</dbReference>
<feature type="transmembrane region" description="Helical" evidence="7">
    <location>
        <begin position="740"/>
        <end position="769"/>
    </location>
</feature>
<evidence type="ECO:0000256" key="2">
    <source>
        <dbReference type="ARBA" id="ARBA00022475"/>
    </source>
</evidence>
<keyword evidence="4 7" id="KW-1133">Transmembrane helix</keyword>
<dbReference type="RefSeq" id="WP_033506101.1">
    <property type="nucleotide sequence ID" value="NZ_JGYX01000002.1"/>
</dbReference>
<feature type="transmembrane region" description="Helical" evidence="7">
    <location>
        <begin position="269"/>
        <end position="293"/>
    </location>
</feature>
<gene>
    <name evidence="10" type="ORF">BIGA_0556</name>
</gene>
<evidence type="ECO:0000259" key="9">
    <source>
        <dbReference type="Pfam" id="PF12704"/>
    </source>
</evidence>
<dbReference type="OrthoDB" id="9780560at2"/>
<proteinExistence type="inferred from homology"/>
<evidence type="ECO:0000256" key="7">
    <source>
        <dbReference type="SAM" id="Phobius"/>
    </source>
</evidence>
<evidence type="ECO:0000256" key="6">
    <source>
        <dbReference type="ARBA" id="ARBA00038076"/>
    </source>
</evidence>
<accession>A0A087AQS7</accession>
<comment type="similarity">
    <text evidence="6">Belongs to the ABC-4 integral membrane protein family.</text>
</comment>
<reference evidence="10 11" key="1">
    <citation type="submission" date="2014-03" db="EMBL/GenBank/DDBJ databases">
        <title>Genomics of Bifidobacteria.</title>
        <authorList>
            <person name="Ventura M."/>
            <person name="Milani C."/>
            <person name="Lugli G.A."/>
        </authorList>
    </citation>
    <scope>NUCLEOTIDE SEQUENCE [LARGE SCALE GENOMIC DNA]</scope>
    <source>
        <strain evidence="10 11">LMG 11586</strain>
    </source>
</reference>
<dbReference type="eggNOG" id="COG4591">
    <property type="taxonomic scope" value="Bacteria"/>
</dbReference>
<evidence type="ECO:0000259" key="8">
    <source>
        <dbReference type="Pfam" id="PF02687"/>
    </source>
</evidence>
<comment type="caution">
    <text evidence="10">The sequence shown here is derived from an EMBL/GenBank/DDBJ whole genome shotgun (WGS) entry which is preliminary data.</text>
</comment>
<protein>
    <submittedName>
        <fullName evidence="10">Permease protein of ABC transporter system</fullName>
    </submittedName>
</protein>
<dbReference type="PANTHER" id="PTHR30572:SF4">
    <property type="entry name" value="ABC TRANSPORTER PERMEASE YTRF"/>
    <property type="match status" value="1"/>
</dbReference>
<organism evidence="10 11">
    <name type="scientific">Bifidobacterium pullorum subsp. gallinarum</name>
    <dbReference type="NCBI Taxonomy" id="78344"/>
    <lineage>
        <taxon>Bacteria</taxon>
        <taxon>Bacillati</taxon>
        <taxon>Actinomycetota</taxon>
        <taxon>Actinomycetes</taxon>
        <taxon>Bifidobacteriales</taxon>
        <taxon>Bifidobacteriaceae</taxon>
        <taxon>Bifidobacterium</taxon>
    </lineage>
</organism>
<keyword evidence="3 7" id="KW-0812">Transmembrane</keyword>
<keyword evidence="5 7" id="KW-0472">Membrane</keyword>
<feature type="transmembrane region" description="Helical" evidence="7">
    <location>
        <begin position="792"/>
        <end position="817"/>
    </location>
</feature>
<feature type="transmembrane region" description="Helical" evidence="7">
    <location>
        <begin position="447"/>
        <end position="468"/>
    </location>
</feature>
<feature type="transmembrane region" description="Helical" evidence="7">
    <location>
        <begin position="363"/>
        <end position="386"/>
    </location>
</feature>
<evidence type="ECO:0000256" key="1">
    <source>
        <dbReference type="ARBA" id="ARBA00004651"/>
    </source>
</evidence>
<feature type="transmembrane region" description="Helical" evidence="7">
    <location>
        <begin position="505"/>
        <end position="527"/>
    </location>
</feature>
<feature type="transmembrane region" description="Helical" evidence="7">
    <location>
        <begin position="407"/>
        <end position="427"/>
    </location>
</feature>
<dbReference type="eggNOG" id="COG0577">
    <property type="taxonomic scope" value="Bacteria"/>
</dbReference>
<evidence type="ECO:0000256" key="5">
    <source>
        <dbReference type="ARBA" id="ARBA00023136"/>
    </source>
</evidence>